<dbReference type="EMBL" id="JADJMS010000006">
    <property type="protein sequence ID" value="MBK7414182.1"/>
    <property type="molecule type" value="Genomic_DNA"/>
</dbReference>
<sequence length="546" mass="57369">MTQARNLYDVMYVVATKLWQSASITANATAVLDTEIANDLIPSSRGRVAIIDSEQTRIRSAAQTVVDQTNVIYSTLDDSGIDVFPNQLKIRNDQYQADKTAANAQSIQLLLTNSTTMHADIGPALANTLSASAAAATAANNLSAAPGDPLLAAAAANAATALGTYINALQATIDSSRINRHYSELIPYAAQLNTLNDLIISSPTSSNANILAAKLTETKTLLQSIRTGASAILASQNTSLSAIDQAVTAARASIDYPLINSTTSSVVSSINALVNTMIINDDNLTRTSLASAIGDFKTEQATFAALSIASSSARVPYAVSLQNVTVDLKFWSNLIVAEADSLARQAKGVPIAVGEEFSKVTPLSTSAYQIADNALASSQNAATAVQAYINTPTAAKQTAASTALSDTLSTAGSLLSAASTLDTSLNSSASSALPIIWLSSRCDAFRDTADSWWNNNQWKNLVFYQISDAIRSATPGRLQVNQSGNYRVVVINAGRALSGQNRGTRTAANFFEGINADTSRNVDATAPTLTFINQSPSATFNDRLAY</sequence>
<dbReference type="AlphaFoldDB" id="A0A935MUX7"/>
<reference evidence="1 2" key="1">
    <citation type="submission" date="2020-10" db="EMBL/GenBank/DDBJ databases">
        <title>Connecting structure to function with the recovery of over 1000 high-quality activated sludge metagenome-assembled genomes encoding full-length rRNA genes using long-read sequencing.</title>
        <authorList>
            <person name="Singleton C.M."/>
            <person name="Petriglieri F."/>
            <person name="Kristensen J.M."/>
            <person name="Kirkegaard R.H."/>
            <person name="Michaelsen T.Y."/>
            <person name="Andersen M.H."/>
            <person name="Karst S.M."/>
            <person name="Dueholm M.S."/>
            <person name="Nielsen P.H."/>
            <person name="Albertsen M."/>
        </authorList>
    </citation>
    <scope>NUCLEOTIDE SEQUENCE [LARGE SCALE GENOMIC DNA]</scope>
    <source>
        <strain evidence="1">EsbW_18-Q3-R4-48_BATAC.463</strain>
    </source>
</reference>
<evidence type="ECO:0000313" key="2">
    <source>
        <dbReference type="Proteomes" id="UP000739411"/>
    </source>
</evidence>
<dbReference type="Proteomes" id="UP000739411">
    <property type="component" value="Unassembled WGS sequence"/>
</dbReference>
<accession>A0A935MUX7</accession>
<comment type="caution">
    <text evidence="1">The sequence shown here is derived from an EMBL/GenBank/DDBJ whole genome shotgun (WGS) entry which is preliminary data.</text>
</comment>
<name>A0A935MUX7_9RHOO</name>
<gene>
    <name evidence="1" type="ORF">IPJ38_02715</name>
</gene>
<protein>
    <submittedName>
        <fullName evidence="1">Uncharacterized protein</fullName>
    </submittedName>
</protein>
<proteinExistence type="predicted"/>
<organism evidence="1 2">
    <name type="scientific">Candidatus Dechloromonas phosphorivorans</name>
    <dbReference type="NCBI Taxonomy" id="2899244"/>
    <lineage>
        <taxon>Bacteria</taxon>
        <taxon>Pseudomonadati</taxon>
        <taxon>Pseudomonadota</taxon>
        <taxon>Betaproteobacteria</taxon>
        <taxon>Rhodocyclales</taxon>
        <taxon>Azonexaceae</taxon>
        <taxon>Dechloromonas</taxon>
    </lineage>
</organism>
<evidence type="ECO:0000313" key="1">
    <source>
        <dbReference type="EMBL" id="MBK7414182.1"/>
    </source>
</evidence>